<dbReference type="OrthoDB" id="2990781at2"/>
<dbReference type="EMBL" id="FNJU01000028">
    <property type="protein sequence ID" value="SDP97356.1"/>
    <property type="molecule type" value="Genomic_DNA"/>
</dbReference>
<evidence type="ECO:0000313" key="1">
    <source>
        <dbReference type="EMBL" id="SDP97356.1"/>
    </source>
</evidence>
<keyword evidence="2" id="KW-1185">Reference proteome</keyword>
<protein>
    <recommendedName>
        <fullName evidence="3">Lipoprotein</fullName>
    </recommendedName>
</protein>
<dbReference type="STRING" id="930152.SAMN05216565_12812"/>
<reference evidence="2" key="1">
    <citation type="submission" date="2016-10" db="EMBL/GenBank/DDBJ databases">
        <authorList>
            <person name="Varghese N."/>
            <person name="Submissions S."/>
        </authorList>
    </citation>
    <scope>NUCLEOTIDE SEQUENCE [LARGE SCALE GENOMIC DNA]</scope>
    <source>
        <strain evidence="2">IBRC-M10078</strain>
    </source>
</reference>
<name>A0A1H0X4F0_9BACI</name>
<dbReference type="RefSeq" id="WP_090859965.1">
    <property type="nucleotide sequence ID" value="NZ_FNJU01000028.1"/>
</dbReference>
<gene>
    <name evidence="1" type="ORF">SAMN05216565_12812</name>
</gene>
<organism evidence="1 2">
    <name type="scientific">Litchfieldia salsa</name>
    <dbReference type="NCBI Taxonomy" id="930152"/>
    <lineage>
        <taxon>Bacteria</taxon>
        <taxon>Bacillati</taxon>
        <taxon>Bacillota</taxon>
        <taxon>Bacilli</taxon>
        <taxon>Bacillales</taxon>
        <taxon>Bacillaceae</taxon>
        <taxon>Litchfieldia</taxon>
    </lineage>
</organism>
<dbReference type="Proteomes" id="UP000199159">
    <property type="component" value="Unassembled WGS sequence"/>
</dbReference>
<sequence>MKKHKSFLVVLSLLVVILTGCSNEFGKVIASEKNEPSDIHDVGSRPNESPNIKSLVYRVTSETLLKDAWEYFNMKENIPKVKFDRYDYYFVSISESGTCPFKLTDTTINEYKKEINFYFTDNGDNCTADATPKTLVIEVDKTIANGLENASIIYLTGKGNLELRTTEKIRE</sequence>
<accession>A0A1H0X4F0</accession>
<evidence type="ECO:0008006" key="3">
    <source>
        <dbReference type="Google" id="ProtNLM"/>
    </source>
</evidence>
<dbReference type="AlphaFoldDB" id="A0A1H0X4F0"/>
<evidence type="ECO:0000313" key="2">
    <source>
        <dbReference type="Proteomes" id="UP000199159"/>
    </source>
</evidence>
<proteinExistence type="predicted"/>
<dbReference type="PROSITE" id="PS51257">
    <property type="entry name" value="PROKAR_LIPOPROTEIN"/>
    <property type="match status" value="1"/>
</dbReference>